<evidence type="ECO:0000313" key="2">
    <source>
        <dbReference type="EMBL" id="KAK3090567.1"/>
    </source>
</evidence>
<comment type="caution">
    <text evidence="2">The sequence shown here is derived from an EMBL/GenBank/DDBJ whole genome shotgun (WGS) entry which is preliminary data.</text>
</comment>
<feature type="region of interest" description="Disordered" evidence="1">
    <location>
        <begin position="62"/>
        <end position="84"/>
    </location>
</feature>
<proteinExistence type="predicted"/>
<evidence type="ECO:0000256" key="1">
    <source>
        <dbReference type="SAM" id="MobiDB-lite"/>
    </source>
</evidence>
<sequence>MLMRANARKRLGSIQTQLIKLTPFFAVYNQCQWKASAEMVTLLFCLSFPLLPSERRKDRIANDSLLPLTPSKKRPRSPTAEDCEECHPISKRINRLHIENGLQTNQASLSCLGSPQEELNVQCRNMRIRSNSMDQQCIQAGPSVGGNNNPDNTNCMACTAGQGNPYYQELMEGYKPELTERENPNYYQANKLLFNAHADIIKRHRDRLSNT</sequence>
<name>A0AA89C1C1_PINIB</name>
<reference evidence="2" key="1">
    <citation type="submission" date="2019-08" db="EMBL/GenBank/DDBJ databases">
        <title>The improved chromosome-level genome for the pearl oyster Pinctada fucata martensii using PacBio sequencing and Hi-C.</title>
        <authorList>
            <person name="Zheng Z."/>
        </authorList>
    </citation>
    <scope>NUCLEOTIDE SEQUENCE</scope>
    <source>
        <strain evidence="2">ZZ-2019</strain>
        <tissue evidence="2">Adductor muscle</tissue>
    </source>
</reference>
<dbReference type="EMBL" id="VSWD01000010">
    <property type="protein sequence ID" value="KAK3090567.1"/>
    <property type="molecule type" value="Genomic_DNA"/>
</dbReference>
<dbReference type="AlphaFoldDB" id="A0AA89C1C1"/>
<accession>A0AA89C1C1</accession>
<evidence type="ECO:0000313" key="3">
    <source>
        <dbReference type="Proteomes" id="UP001186944"/>
    </source>
</evidence>
<keyword evidence="3" id="KW-1185">Reference proteome</keyword>
<protein>
    <submittedName>
        <fullName evidence="2">Uncharacterized protein</fullName>
    </submittedName>
</protein>
<dbReference type="Proteomes" id="UP001186944">
    <property type="component" value="Unassembled WGS sequence"/>
</dbReference>
<organism evidence="2 3">
    <name type="scientific">Pinctada imbricata</name>
    <name type="common">Atlantic pearl-oyster</name>
    <name type="synonym">Pinctada martensii</name>
    <dbReference type="NCBI Taxonomy" id="66713"/>
    <lineage>
        <taxon>Eukaryota</taxon>
        <taxon>Metazoa</taxon>
        <taxon>Spiralia</taxon>
        <taxon>Lophotrochozoa</taxon>
        <taxon>Mollusca</taxon>
        <taxon>Bivalvia</taxon>
        <taxon>Autobranchia</taxon>
        <taxon>Pteriomorphia</taxon>
        <taxon>Pterioida</taxon>
        <taxon>Pterioidea</taxon>
        <taxon>Pteriidae</taxon>
        <taxon>Pinctada</taxon>
    </lineage>
</organism>
<gene>
    <name evidence="2" type="ORF">FSP39_012744</name>
</gene>